<dbReference type="InterPro" id="IPR003585">
    <property type="entry name" value="Neurexin-like"/>
</dbReference>
<evidence type="ECO:0000313" key="20">
    <source>
        <dbReference type="EMBL" id="KAJ7341475.1"/>
    </source>
</evidence>
<keyword evidence="12 15" id="KW-0357">Heparan sulfate</keyword>
<dbReference type="GO" id="GO:0016477">
    <property type="term" value="P:cell migration"/>
    <property type="evidence" value="ECO:0007669"/>
    <property type="project" value="TreeGrafter"/>
</dbReference>
<comment type="subcellular location">
    <subcellularLocation>
        <location evidence="1 15">Membrane</location>
        <topology evidence="1 15">Single-pass type I membrane protein</topology>
    </subcellularLocation>
    <subcellularLocation>
        <location evidence="2">Secreted</location>
        <location evidence="2">Extracellular exosome</location>
    </subcellularLocation>
</comment>
<comment type="similarity">
    <text evidence="3 15">Belongs to the syndecan proteoglycan family.</text>
</comment>
<dbReference type="PROSITE" id="PS00964">
    <property type="entry name" value="SYNDECAN"/>
    <property type="match status" value="1"/>
</dbReference>
<reference evidence="20" key="1">
    <citation type="journal article" date="2023" name="DNA Res.">
        <title>Chromosome-level genome assembly of Phrynocephalus forsythii using third-generation DNA sequencing and Hi-C analysis.</title>
        <authorList>
            <person name="Qi Y."/>
            <person name="Zhao W."/>
            <person name="Zhao Y."/>
            <person name="Niu C."/>
            <person name="Cao S."/>
            <person name="Zhang Y."/>
        </authorList>
    </citation>
    <scope>NUCLEOTIDE SEQUENCE</scope>
    <source>
        <tissue evidence="20">Muscle</tissue>
    </source>
</reference>
<evidence type="ECO:0000256" key="17">
    <source>
        <dbReference type="SAM" id="Phobius"/>
    </source>
</evidence>
<keyword evidence="21" id="KW-1185">Reference proteome</keyword>
<keyword evidence="5" id="KW-0597">Phosphoprotein</keyword>
<sequence>MVPPAGVLLCAVVVCFQALLAEPVDISLPPEDQDSSGDDDDAFSGSGQRSLPDHPVVAWNVPLQEVPNASLMPELSTAFRDNQPVVQKTEEPLEDHATLPGSTTSPSTFHVFGPVPGKPRVAVEEDALDSLSRQGTRPTGVTTAFPATRHVSTVRITTPQASGTLKVTEPEVYHNIHHVLTTDEKMPASSDGPPAERSPDIISTTTGSSDVQKGLSPLPEGDITQTEESSGDPGDFVFPRHGENVVIAAEAEPDKTEVGIGPKDEKSAGTPQGIMDRKEVLGGVIAGGLVGLLFAGFLVGFMLYRMKKKDEGSYSLDEPKQSNGGYQKPHKQEEFYA</sequence>
<keyword evidence="7 18" id="KW-0732">Signal</keyword>
<evidence type="ECO:0000256" key="16">
    <source>
        <dbReference type="SAM" id="MobiDB-lite"/>
    </source>
</evidence>
<protein>
    <recommendedName>
        <fullName evidence="15">Syndecan</fullName>
    </recommendedName>
</protein>
<gene>
    <name evidence="20" type="ORF">JRQ81_005615</name>
</gene>
<feature type="transmembrane region" description="Helical" evidence="17">
    <location>
        <begin position="280"/>
        <end position="304"/>
    </location>
</feature>
<name>A0A9Q0Y315_9SAUR</name>
<keyword evidence="9 17" id="KW-1133">Transmembrane helix</keyword>
<feature type="region of interest" description="Disordered" evidence="16">
    <location>
        <begin position="183"/>
        <end position="239"/>
    </location>
</feature>
<evidence type="ECO:0000256" key="11">
    <source>
        <dbReference type="ARBA" id="ARBA00023180"/>
    </source>
</evidence>
<proteinExistence type="inferred from homology"/>
<evidence type="ECO:0000256" key="18">
    <source>
        <dbReference type="SAM" id="SignalP"/>
    </source>
</evidence>
<keyword evidence="4" id="KW-0964">Secreted</keyword>
<feature type="region of interest" description="Disordered" evidence="16">
    <location>
        <begin position="27"/>
        <end position="51"/>
    </location>
</feature>
<keyword evidence="8 15" id="KW-0654">Proteoglycan</keyword>
<feature type="compositionally biased region" description="Basic and acidic residues" evidence="16">
    <location>
        <begin position="88"/>
        <end position="97"/>
    </location>
</feature>
<dbReference type="Proteomes" id="UP001142489">
    <property type="component" value="Unassembled WGS sequence"/>
</dbReference>
<evidence type="ECO:0000256" key="7">
    <source>
        <dbReference type="ARBA" id="ARBA00022729"/>
    </source>
</evidence>
<keyword evidence="6 15" id="KW-0812">Transmembrane</keyword>
<dbReference type="GO" id="GO:0009986">
    <property type="term" value="C:cell surface"/>
    <property type="evidence" value="ECO:0007669"/>
    <property type="project" value="TreeGrafter"/>
</dbReference>
<evidence type="ECO:0000256" key="3">
    <source>
        <dbReference type="ARBA" id="ARBA00005343"/>
    </source>
</evidence>
<dbReference type="PANTHER" id="PTHR10915:SF5">
    <property type="entry name" value="SYNDECAN-1"/>
    <property type="match status" value="1"/>
</dbReference>
<dbReference type="EMBL" id="JAPFRF010000002">
    <property type="protein sequence ID" value="KAJ7341475.1"/>
    <property type="molecule type" value="Genomic_DNA"/>
</dbReference>
<evidence type="ECO:0000259" key="19">
    <source>
        <dbReference type="SMART" id="SM00294"/>
    </source>
</evidence>
<evidence type="ECO:0000256" key="8">
    <source>
        <dbReference type="ARBA" id="ARBA00022974"/>
    </source>
</evidence>
<evidence type="ECO:0000256" key="15">
    <source>
        <dbReference type="RuleBase" id="RU000649"/>
    </source>
</evidence>
<dbReference type="SMART" id="SM00294">
    <property type="entry name" value="4.1m"/>
    <property type="match status" value="1"/>
</dbReference>
<dbReference type="PANTHER" id="PTHR10915">
    <property type="entry name" value="SYNDECAN"/>
    <property type="match status" value="1"/>
</dbReference>
<evidence type="ECO:0000256" key="5">
    <source>
        <dbReference type="ARBA" id="ARBA00022553"/>
    </source>
</evidence>
<keyword evidence="10 17" id="KW-0472">Membrane</keyword>
<dbReference type="GO" id="GO:0005576">
    <property type="term" value="C:extracellular region"/>
    <property type="evidence" value="ECO:0007669"/>
    <property type="project" value="UniProtKB-SubCell"/>
</dbReference>
<evidence type="ECO:0000313" key="21">
    <source>
        <dbReference type="Proteomes" id="UP001142489"/>
    </source>
</evidence>
<dbReference type="GO" id="GO:0016020">
    <property type="term" value="C:membrane"/>
    <property type="evidence" value="ECO:0007669"/>
    <property type="project" value="UniProtKB-SubCell"/>
</dbReference>
<keyword evidence="11 15" id="KW-0325">Glycoprotein</keyword>
<evidence type="ECO:0000256" key="1">
    <source>
        <dbReference type="ARBA" id="ARBA00004479"/>
    </source>
</evidence>
<evidence type="ECO:0000256" key="10">
    <source>
        <dbReference type="ARBA" id="ARBA00023136"/>
    </source>
</evidence>
<dbReference type="InterPro" id="IPR027789">
    <property type="entry name" value="Syndecan/Neurexin_dom"/>
</dbReference>
<feature type="compositionally biased region" description="Polar residues" evidence="16">
    <location>
        <begin position="201"/>
        <end position="211"/>
    </location>
</feature>
<dbReference type="OrthoDB" id="10044468at2759"/>
<feature type="region of interest" description="Disordered" evidence="16">
    <location>
        <begin position="88"/>
        <end position="107"/>
    </location>
</feature>
<feature type="signal peptide" evidence="18">
    <location>
        <begin position="1"/>
        <end position="21"/>
    </location>
</feature>
<evidence type="ECO:0000256" key="2">
    <source>
        <dbReference type="ARBA" id="ARBA00004550"/>
    </source>
</evidence>
<feature type="compositionally biased region" description="Acidic residues" evidence="16">
    <location>
        <begin position="31"/>
        <end position="42"/>
    </location>
</feature>
<accession>A0A9Q0Y315</accession>
<comment type="caution">
    <text evidence="20">The sequence shown here is derived from an EMBL/GenBank/DDBJ whole genome shotgun (WGS) entry which is preliminary data.</text>
</comment>
<comment type="function">
    <text evidence="13">Cell surface proteoglycan that contains both heparan sulfate and chondroitin sulfate and that links the cytoskeleton to the interstitial matrix. Regulates exosome biogenesis in concert with SDCBP and PDCD6IP. Able to induce its own expression in dental mesenchymal cells and also in the neighboring dental epithelial cells via an MSX1-mediated pathway.</text>
</comment>
<evidence type="ECO:0000256" key="9">
    <source>
        <dbReference type="ARBA" id="ARBA00022989"/>
    </source>
</evidence>
<comment type="subunit">
    <text evidence="14">Interacts with CDCP1. Interacts (via C-terminus) with TIAM1 (via PDZ domain). Interacts with MDK.</text>
</comment>
<evidence type="ECO:0000256" key="13">
    <source>
        <dbReference type="ARBA" id="ARBA00045247"/>
    </source>
</evidence>
<evidence type="ECO:0000256" key="6">
    <source>
        <dbReference type="ARBA" id="ARBA00022692"/>
    </source>
</evidence>
<dbReference type="Pfam" id="PF01034">
    <property type="entry name" value="Syndecan"/>
    <property type="match status" value="1"/>
</dbReference>
<feature type="chain" id="PRO_5040242960" description="Syndecan" evidence="18">
    <location>
        <begin position="22"/>
        <end position="337"/>
    </location>
</feature>
<dbReference type="InterPro" id="IPR030479">
    <property type="entry name" value="Syndecan_CS"/>
</dbReference>
<dbReference type="AlphaFoldDB" id="A0A9Q0Y315"/>
<evidence type="ECO:0000256" key="12">
    <source>
        <dbReference type="ARBA" id="ARBA00023207"/>
    </source>
</evidence>
<evidence type="ECO:0000256" key="4">
    <source>
        <dbReference type="ARBA" id="ARBA00022525"/>
    </source>
</evidence>
<organism evidence="20 21">
    <name type="scientific">Phrynocephalus forsythii</name>
    <dbReference type="NCBI Taxonomy" id="171643"/>
    <lineage>
        <taxon>Eukaryota</taxon>
        <taxon>Metazoa</taxon>
        <taxon>Chordata</taxon>
        <taxon>Craniata</taxon>
        <taxon>Vertebrata</taxon>
        <taxon>Euteleostomi</taxon>
        <taxon>Lepidosauria</taxon>
        <taxon>Squamata</taxon>
        <taxon>Bifurcata</taxon>
        <taxon>Unidentata</taxon>
        <taxon>Episquamata</taxon>
        <taxon>Toxicofera</taxon>
        <taxon>Iguania</taxon>
        <taxon>Acrodonta</taxon>
        <taxon>Agamidae</taxon>
        <taxon>Agaminae</taxon>
        <taxon>Phrynocephalus</taxon>
    </lineage>
</organism>
<feature type="region of interest" description="Disordered" evidence="16">
    <location>
        <begin position="312"/>
        <end position="337"/>
    </location>
</feature>
<evidence type="ECO:0000256" key="14">
    <source>
        <dbReference type="ARBA" id="ARBA00046939"/>
    </source>
</evidence>
<feature type="domain" description="Neurexin/syndecan/glycophorin C" evidence="19">
    <location>
        <begin position="303"/>
        <end position="321"/>
    </location>
</feature>
<dbReference type="InterPro" id="IPR001050">
    <property type="entry name" value="Syndecan"/>
</dbReference>